<dbReference type="PANTHER" id="PTHR32303">
    <property type="entry name" value="QUINOPROTEIN ALCOHOL DEHYDROGENASE (CYTOCHROME C)"/>
    <property type="match status" value="1"/>
</dbReference>
<reference evidence="6 7" key="1">
    <citation type="journal article" date="2015" name="Antonie Van Leeuwenhoek">
        <title>Lampropedia puyangensis sp. nov., isolated from symptomatic bark of Populus ? euramericana canker and emended description of Lampropedia hyalina (Ehrenberg 1832) Lee et al. 2004.</title>
        <authorList>
            <person name="Li Y."/>
            <person name="Wang T."/>
            <person name="Piao C.G."/>
            <person name="Wang L.F."/>
            <person name="Tian G.Z."/>
            <person name="Zhu T.H."/>
            <person name="Guo M.W."/>
        </authorList>
    </citation>
    <scope>NUCLEOTIDE SEQUENCE [LARGE SCALE GENOMIC DNA]</scope>
    <source>
        <strain evidence="6 7">2-bin</strain>
    </source>
</reference>
<accession>A0A4S8F771</accession>
<keyword evidence="4" id="KW-0472">Membrane</keyword>
<dbReference type="AlphaFoldDB" id="A0A4S8F771"/>
<dbReference type="GO" id="GO:0048038">
    <property type="term" value="F:quinone binding"/>
    <property type="evidence" value="ECO:0007669"/>
    <property type="project" value="InterPro"/>
</dbReference>
<feature type="transmembrane region" description="Helical" evidence="4">
    <location>
        <begin position="100"/>
        <end position="119"/>
    </location>
</feature>
<protein>
    <submittedName>
        <fullName evidence="6">Membrane-bound PQQ-dependent dehydrogenase, glucose/quinate/shikimate family</fullName>
        <ecNumber evidence="6">1.1.-.-</ecNumber>
    </submittedName>
</protein>
<keyword evidence="4" id="KW-0812">Transmembrane</keyword>
<dbReference type="InterPro" id="IPR018391">
    <property type="entry name" value="PQQ_b-propeller_rpt"/>
</dbReference>
<dbReference type="InterPro" id="IPR002372">
    <property type="entry name" value="PQQ_rpt_dom"/>
</dbReference>
<dbReference type="Pfam" id="PF01011">
    <property type="entry name" value="PQQ"/>
    <property type="match status" value="1"/>
</dbReference>
<evidence type="ECO:0000259" key="5">
    <source>
        <dbReference type="Pfam" id="PF01011"/>
    </source>
</evidence>
<feature type="transmembrane region" description="Helical" evidence="4">
    <location>
        <begin position="21"/>
        <end position="41"/>
    </location>
</feature>
<dbReference type="Gene3D" id="2.140.10.10">
    <property type="entry name" value="Quinoprotein alcohol dehydrogenase-like superfamily"/>
    <property type="match status" value="1"/>
</dbReference>
<evidence type="ECO:0000313" key="7">
    <source>
        <dbReference type="Proteomes" id="UP000308917"/>
    </source>
</evidence>
<evidence type="ECO:0000256" key="2">
    <source>
        <dbReference type="ARBA" id="ARBA00008156"/>
    </source>
</evidence>
<comment type="similarity">
    <text evidence="2">Belongs to the bacterial PQQ dehydrogenase family.</text>
</comment>
<evidence type="ECO:0000313" key="6">
    <source>
        <dbReference type="EMBL" id="THU02525.1"/>
    </source>
</evidence>
<keyword evidence="7" id="KW-1185">Reference proteome</keyword>
<keyword evidence="3 6" id="KW-0560">Oxidoreductase</keyword>
<feature type="transmembrane region" description="Helical" evidence="4">
    <location>
        <begin position="126"/>
        <end position="145"/>
    </location>
</feature>
<dbReference type="Proteomes" id="UP000308917">
    <property type="component" value="Unassembled WGS sequence"/>
</dbReference>
<gene>
    <name evidence="6" type="ORF">E9531_07545</name>
</gene>
<feature type="transmembrane region" description="Helical" evidence="4">
    <location>
        <begin position="72"/>
        <end position="94"/>
    </location>
</feature>
<dbReference type="RefSeq" id="WP_136573145.1">
    <property type="nucleotide sequence ID" value="NZ_STFG01000006.1"/>
</dbReference>
<dbReference type="EMBL" id="STFG01000006">
    <property type="protein sequence ID" value="THU02525.1"/>
    <property type="molecule type" value="Genomic_DNA"/>
</dbReference>
<proteinExistence type="inferred from homology"/>
<feature type="domain" description="Pyrrolo-quinoline quinone repeat" evidence="5">
    <location>
        <begin position="173"/>
        <end position="786"/>
    </location>
</feature>
<dbReference type="NCBIfam" id="TIGR03074">
    <property type="entry name" value="PQQ_membr_DH"/>
    <property type="match status" value="1"/>
</dbReference>
<sequence length="812" mass="87820">MTTVKQDAVTQPTSRVWSLRIFGVLVALIGLTLAGGGIELIGLGGSWYYLLAGIGLLIAGALLALRKTLGAWIFTLVMVATIIWALAEVGLRFWPLMPRLAPFAVLAFVLALLLPSLAGPGIKRTSGVLAGILGLVLIAGGVSVFQEHGVTQAQVQPQNDPIKIETDGNASAWQYYGRTPAGTRFAPFDQIDQNNAKDLQVAWTFRTGEDSVGASEFQNTPTQIGDTVYVCTPLNKVIALDAETGKERWRFDPKVQDRKTWNRCRGVGYYEPAAVKQPYNFAEDAAFHASRATQTTSDGQCAGRIVLTTIDARMIELDAKTGQPCEDFGHGGTVDLSTGLGKTDYDGVLWWYLTSAPTVANNMIVLGGWVFDGRDVNEPSGVVRGFSADTGELIWAWDMGQPEITKLPPEGGAYSRGTPNVWSTPAFDEKLGLVYLPTGNQQPDFWGGDRPESTEKHSSAVVALDIATGRVKWVYQTVHHDIWDYDIASQPALYDIPDGKGGSTPALIQLTKRGQIFMLDRRTGQPITKVEEKPVPQTVAKGDWVAKTQPYSTGMPALGAEPLTEADMWGATFFDQLACRIAFRKLNYEGEFTAPSTKPTLLYPGYYGGFNWGSASIDERNGYLFVNDIRMPQVVQLEPHESVDPSKLVAGHGVGSTYPMNGTPFVIDHRAFNSPLGIPCHAPPWGVFAAIDLKTQQLVWERPAGTVEDAVVNGIKAKLPVPLGMPTLGGGVSTASGLVFYAGTQDYYLRALDIATGEEVWKGRLPVGGQATPMSYISPESGRQFVVIAAGGARQSPDRGDYVIAYALPKKP</sequence>
<evidence type="ECO:0000256" key="1">
    <source>
        <dbReference type="ARBA" id="ARBA00001931"/>
    </source>
</evidence>
<comment type="cofactor">
    <cofactor evidence="1">
        <name>pyrroloquinoline quinone</name>
        <dbReference type="ChEBI" id="CHEBI:58442"/>
    </cofactor>
</comment>
<evidence type="ECO:0000256" key="3">
    <source>
        <dbReference type="ARBA" id="ARBA00023002"/>
    </source>
</evidence>
<dbReference type="OrthoDB" id="9794322at2"/>
<dbReference type="PANTHER" id="PTHR32303:SF4">
    <property type="entry name" value="QUINOPROTEIN GLUCOSE DEHYDROGENASE"/>
    <property type="match status" value="1"/>
</dbReference>
<feature type="transmembrane region" description="Helical" evidence="4">
    <location>
        <begin position="47"/>
        <end position="65"/>
    </location>
</feature>
<dbReference type="SUPFAM" id="SSF50998">
    <property type="entry name" value="Quinoprotein alcohol dehydrogenase-like"/>
    <property type="match status" value="1"/>
</dbReference>
<dbReference type="EC" id="1.1.-.-" evidence="6"/>
<dbReference type="InterPro" id="IPR017511">
    <property type="entry name" value="PQQ_mDH"/>
</dbReference>
<organism evidence="6 7">
    <name type="scientific">Lampropedia puyangensis</name>
    <dbReference type="NCBI Taxonomy" id="1330072"/>
    <lineage>
        <taxon>Bacteria</taxon>
        <taxon>Pseudomonadati</taxon>
        <taxon>Pseudomonadota</taxon>
        <taxon>Betaproteobacteria</taxon>
        <taxon>Burkholderiales</taxon>
        <taxon>Comamonadaceae</taxon>
        <taxon>Lampropedia</taxon>
    </lineage>
</organism>
<dbReference type="InterPro" id="IPR011047">
    <property type="entry name" value="Quinoprotein_ADH-like_sf"/>
</dbReference>
<dbReference type="GO" id="GO:0016020">
    <property type="term" value="C:membrane"/>
    <property type="evidence" value="ECO:0007669"/>
    <property type="project" value="InterPro"/>
</dbReference>
<dbReference type="CDD" id="cd10280">
    <property type="entry name" value="PQQ_mGDH"/>
    <property type="match status" value="1"/>
</dbReference>
<keyword evidence="4" id="KW-1133">Transmembrane helix</keyword>
<dbReference type="SMART" id="SM00564">
    <property type="entry name" value="PQQ"/>
    <property type="match status" value="5"/>
</dbReference>
<evidence type="ECO:0000256" key="4">
    <source>
        <dbReference type="SAM" id="Phobius"/>
    </source>
</evidence>
<comment type="caution">
    <text evidence="6">The sequence shown here is derived from an EMBL/GenBank/DDBJ whole genome shotgun (WGS) entry which is preliminary data.</text>
</comment>
<name>A0A4S8F771_9BURK</name>
<dbReference type="GO" id="GO:0008876">
    <property type="term" value="F:quinoprotein glucose dehydrogenase activity"/>
    <property type="evidence" value="ECO:0007669"/>
    <property type="project" value="TreeGrafter"/>
</dbReference>